<dbReference type="PANTHER" id="PTHR35399:SF4">
    <property type="entry name" value="MEMBRANE PROTEIN"/>
    <property type="match status" value="1"/>
</dbReference>
<organism evidence="1 2">
    <name type="scientific">Echinicola jeungdonensis</name>
    <dbReference type="NCBI Taxonomy" id="709343"/>
    <lineage>
        <taxon>Bacteria</taxon>
        <taxon>Pseudomonadati</taxon>
        <taxon>Bacteroidota</taxon>
        <taxon>Cytophagia</taxon>
        <taxon>Cytophagales</taxon>
        <taxon>Cyclobacteriaceae</taxon>
        <taxon>Echinicola</taxon>
    </lineage>
</organism>
<dbReference type="InterPro" id="IPR006311">
    <property type="entry name" value="TAT_signal"/>
</dbReference>
<accession>A0ABV5J8N9</accession>
<dbReference type="PANTHER" id="PTHR35399">
    <property type="entry name" value="SLR8030 PROTEIN"/>
    <property type="match status" value="1"/>
</dbReference>
<protein>
    <submittedName>
        <fullName evidence="1">Alkaline phosphatase PhoX</fullName>
    </submittedName>
</protein>
<dbReference type="EMBL" id="JBHMEW010000067">
    <property type="protein sequence ID" value="MFB9213201.1"/>
    <property type="molecule type" value="Genomic_DNA"/>
</dbReference>
<reference evidence="1 2" key="1">
    <citation type="submission" date="2024-09" db="EMBL/GenBank/DDBJ databases">
        <authorList>
            <person name="Sun Q."/>
            <person name="Mori K."/>
        </authorList>
    </citation>
    <scope>NUCLEOTIDE SEQUENCE [LARGE SCALE GENOMIC DNA]</scope>
    <source>
        <strain evidence="1 2">CECT 7682</strain>
    </source>
</reference>
<dbReference type="InterPro" id="IPR008557">
    <property type="entry name" value="PhoX"/>
</dbReference>
<dbReference type="Proteomes" id="UP001589654">
    <property type="component" value="Unassembled WGS sequence"/>
</dbReference>
<evidence type="ECO:0000313" key="1">
    <source>
        <dbReference type="EMBL" id="MFB9213201.1"/>
    </source>
</evidence>
<proteinExistence type="predicted"/>
<dbReference type="RefSeq" id="WP_290248762.1">
    <property type="nucleotide sequence ID" value="NZ_JAUFQT010000001.1"/>
</dbReference>
<keyword evidence="2" id="KW-1185">Reference proteome</keyword>
<gene>
    <name evidence="1" type="ORF">ACFFUR_15400</name>
</gene>
<comment type="caution">
    <text evidence="1">The sequence shown here is derived from an EMBL/GenBank/DDBJ whole genome shotgun (WGS) entry which is preliminary data.</text>
</comment>
<sequence length="469" mass="51899">MEEKSFNSRRQFLINSGVATLGFMGLNQFLNPLAEAHEINGCLGYGPLQNDDKGILNLPKGFEYKIISKKGKIMDDGWWTPGRPDGMGAFEGDDGKVILVRNHENSPDDFENGAFGPENENLAQAELDKFYEKGKGNLPALGGTTTLVYNEKTGEVEQEFMSLAGTVRNCAGGVTPWNSWLTCEESVVKAGDYSGNLEKDHGFVFEVLAKRDGKLQNAIPIKEMGRFNHEAVAVDPRTGIVFLTEDRGDGLFYRYIPHVPGKLYQGGKLQALCLSWGKGRDTRNWKGQQEGFFPVGKPQSIYWIDLEDIGSPHDDLRYRGYGKGAARFARGEGIWFGENELYFACTNGGEIGAGQVFKYIPGENEGKENEYKTPGSLELFAEPNDRDLLKNCDNVAIAPWGDLLLCEDHPHPFVVGITPEGRFYKLAENIGFESEFAGGVFSPSGQTYFVNIQDAGITLAITGPWRNLR</sequence>
<evidence type="ECO:0000313" key="2">
    <source>
        <dbReference type="Proteomes" id="UP001589654"/>
    </source>
</evidence>
<dbReference type="PROSITE" id="PS51318">
    <property type="entry name" value="TAT"/>
    <property type="match status" value="1"/>
</dbReference>
<name>A0ABV5J8N9_9BACT</name>
<dbReference type="Pfam" id="PF05787">
    <property type="entry name" value="PhoX"/>
    <property type="match status" value="1"/>
</dbReference>